<dbReference type="Pfam" id="PF17291">
    <property type="entry name" value="M60-like_N"/>
    <property type="match status" value="1"/>
</dbReference>
<dbReference type="GeneID" id="118430165"/>
<organism evidence="2 3">
    <name type="scientific">Branchiostoma floridae</name>
    <name type="common">Florida lancelet</name>
    <name type="synonym">Amphioxus</name>
    <dbReference type="NCBI Taxonomy" id="7739"/>
    <lineage>
        <taxon>Eukaryota</taxon>
        <taxon>Metazoa</taxon>
        <taxon>Chordata</taxon>
        <taxon>Cephalochordata</taxon>
        <taxon>Leptocardii</taxon>
        <taxon>Amphioxiformes</taxon>
        <taxon>Branchiostomatidae</taxon>
        <taxon>Branchiostoma</taxon>
    </lineage>
</organism>
<protein>
    <submittedName>
        <fullName evidence="3">TRPM8 channel-associated factor 2-like</fullName>
    </submittedName>
</protein>
<dbReference type="GO" id="GO:0044325">
    <property type="term" value="F:transmembrane transporter binding"/>
    <property type="evidence" value="ECO:0000318"/>
    <property type="project" value="GO_Central"/>
</dbReference>
<dbReference type="PANTHER" id="PTHR15730">
    <property type="entry name" value="EXPERIMENTAL AUTOIMMUNE PROSTATITIS ANTIGEN 2-RELATED"/>
    <property type="match status" value="1"/>
</dbReference>
<dbReference type="Gene3D" id="3.40.390.80">
    <property type="entry name" value="Peptidase M60, enhancin-like domain 2"/>
    <property type="match status" value="1"/>
</dbReference>
<accession>A0A9J7N856</accession>
<proteinExistence type="predicted"/>
<dbReference type="Gene3D" id="1.10.390.30">
    <property type="entry name" value="Peptidase M60, enhancin-like domain 3"/>
    <property type="match status" value="1"/>
</dbReference>
<dbReference type="PANTHER" id="PTHR15730:SF5">
    <property type="entry name" value="SI:CH211-210B2.2-RELATED"/>
    <property type="match status" value="1"/>
</dbReference>
<dbReference type="InterPro" id="IPR051244">
    <property type="entry name" value="TCAF"/>
</dbReference>
<dbReference type="PROSITE" id="PS51723">
    <property type="entry name" value="PEPTIDASE_M60"/>
    <property type="match status" value="1"/>
</dbReference>
<evidence type="ECO:0000313" key="3">
    <source>
        <dbReference type="RefSeq" id="XP_035696767.1"/>
    </source>
</evidence>
<evidence type="ECO:0000313" key="2">
    <source>
        <dbReference type="Proteomes" id="UP000001554"/>
    </source>
</evidence>
<name>A0A9J7N856_BRAFL</name>
<dbReference type="AlphaFoldDB" id="A0A9J7N856"/>
<dbReference type="Proteomes" id="UP000001554">
    <property type="component" value="Chromosome 14"/>
</dbReference>
<reference evidence="2" key="1">
    <citation type="journal article" date="2020" name="Nat. Ecol. Evol.">
        <title>Deeply conserved synteny resolves early events in vertebrate evolution.</title>
        <authorList>
            <person name="Simakov O."/>
            <person name="Marletaz F."/>
            <person name="Yue J.X."/>
            <person name="O'Connell B."/>
            <person name="Jenkins J."/>
            <person name="Brandt A."/>
            <person name="Calef R."/>
            <person name="Tung C.H."/>
            <person name="Huang T.K."/>
            <person name="Schmutz J."/>
            <person name="Satoh N."/>
            <person name="Yu J.K."/>
            <person name="Putnam N.H."/>
            <person name="Green R.E."/>
            <person name="Rokhsar D.S."/>
        </authorList>
    </citation>
    <scope>NUCLEOTIDE SEQUENCE [LARGE SCALE GENOMIC DNA]</scope>
    <source>
        <strain evidence="2">S238N-H82</strain>
    </source>
</reference>
<dbReference type="SMART" id="SM01276">
    <property type="entry name" value="M60-like"/>
    <property type="match status" value="1"/>
</dbReference>
<dbReference type="GO" id="GO:0005886">
    <property type="term" value="C:plasma membrane"/>
    <property type="evidence" value="ECO:0000318"/>
    <property type="project" value="GO_Central"/>
</dbReference>
<dbReference type="InterPro" id="IPR035423">
    <property type="entry name" value="M60-like_N"/>
</dbReference>
<evidence type="ECO:0000259" key="1">
    <source>
        <dbReference type="PROSITE" id="PS51723"/>
    </source>
</evidence>
<feature type="domain" description="Peptidase M60" evidence="1">
    <location>
        <begin position="342"/>
        <end position="642"/>
    </location>
</feature>
<dbReference type="KEGG" id="bfo:118430165"/>
<reference evidence="3" key="2">
    <citation type="submission" date="2025-08" db="UniProtKB">
        <authorList>
            <consortium name="RefSeq"/>
        </authorList>
    </citation>
    <scope>IDENTIFICATION</scope>
    <source>
        <strain evidence="3">S238N-H82</strain>
        <tissue evidence="3">Testes</tissue>
    </source>
</reference>
<dbReference type="InterPro" id="IPR031161">
    <property type="entry name" value="Peptidase_M60_dom"/>
</dbReference>
<keyword evidence="2" id="KW-1185">Reference proteome</keyword>
<dbReference type="Pfam" id="PF13402">
    <property type="entry name" value="Peptidase_M60"/>
    <property type="match status" value="1"/>
</dbReference>
<dbReference type="OMA" id="GSQAWWW"/>
<sequence length="720" mass="81111">MVFLRIAGNRNRLPTSYGKEHADPHTTYQTWPYSDLLRSDLPVLIFSPGISSVPTIGVPGHLACCEDFAAPILLDDSGQPVVAAAQIGKGAIIVFSHDGYMEKFKQNDENFCQLFNNCLSWLNVDRKMVVYDENISKASQLPKSGALVVVGGGDCLEKLVPDVITFLTNGGCLIGGICPWGWLQLNPSKCLDDMPLQNIIMEAGLSFTEDYSITRDRVFTVPTSSEKMKNAHFGQTLKTVCDKSFEEFAASTEYCTAALPKKCIEKYLLKDLEEVISGHLPHLGEAIKNKTLKKCQRGSAAMASMYLESSCCKAPGIESFPGDFESEPQLHSVTITINSMRQERHTTGYYLPAGTFLLVKSCNTNSGALSGWKIRVGAHTDRLSNQHTLHRWPNISVVTNLNHETQLFSPYGGNIYLESPEKPSLLSITLENVVEAPWFDLTKPETVNNWQVSCQSPGLWAELAGRHIIFTLPSTCLKDGFNPTEMLMFWDKIVQSHHDLRGTDPSDFRRERVVADRQPCAGYMHAGYPVVTHLDIAEKDSDASVLNMLLLKTKGNWGLFHELGHNMQRDAWTFEGTTEVTCNIFSLHAMHTIVGIDPWHHPWLRNQWKDIHQYLKKPCYSAWKEKPGVGLGVYAQLVHHFGWEPYKKVFREYERAVNPPSDNQDKIDRWVVRFSKTVRQNLVPLFEFWGLSVRDSAKAEVSELPWFLPEDEITSMYKST</sequence>
<dbReference type="RefSeq" id="XP_035696767.1">
    <property type="nucleotide sequence ID" value="XM_035840874.1"/>
</dbReference>
<gene>
    <name evidence="3" type="primary">LOC118430165</name>
</gene>
<dbReference type="OrthoDB" id="10260387at2759"/>
<dbReference type="InterPro" id="IPR042279">
    <property type="entry name" value="Pep_M60_3"/>
</dbReference>